<evidence type="ECO:0000313" key="1">
    <source>
        <dbReference type="EMBL" id="PVU91167.1"/>
    </source>
</evidence>
<dbReference type="EMBL" id="MBFR01000217">
    <property type="protein sequence ID" value="PVU91167.1"/>
    <property type="molecule type" value="Genomic_DNA"/>
</dbReference>
<evidence type="ECO:0000313" key="2">
    <source>
        <dbReference type="Proteomes" id="UP000245383"/>
    </source>
</evidence>
<organism evidence="1 2">
    <name type="scientific">Smittium simulii</name>
    <dbReference type="NCBI Taxonomy" id="133385"/>
    <lineage>
        <taxon>Eukaryota</taxon>
        <taxon>Fungi</taxon>
        <taxon>Fungi incertae sedis</taxon>
        <taxon>Zoopagomycota</taxon>
        <taxon>Kickxellomycotina</taxon>
        <taxon>Harpellomycetes</taxon>
        <taxon>Harpellales</taxon>
        <taxon>Legeriomycetaceae</taxon>
        <taxon>Smittium</taxon>
    </lineage>
</organism>
<keyword evidence="2" id="KW-1185">Reference proteome</keyword>
<reference evidence="1 2" key="1">
    <citation type="journal article" date="2018" name="MBio">
        <title>Comparative Genomics Reveals the Core Gene Toolbox for the Fungus-Insect Symbiosis.</title>
        <authorList>
            <person name="Wang Y."/>
            <person name="Stata M."/>
            <person name="Wang W."/>
            <person name="Stajich J.E."/>
            <person name="White M.M."/>
            <person name="Moncalvo J.M."/>
        </authorList>
    </citation>
    <scope>NUCLEOTIDE SEQUENCE [LARGE SCALE GENOMIC DNA]</scope>
    <source>
        <strain evidence="1 2">SWE-8-4</strain>
    </source>
</reference>
<accession>A0A2T9YFP4</accession>
<gene>
    <name evidence="1" type="ORF">BB561_004543</name>
</gene>
<comment type="caution">
    <text evidence="1">The sequence shown here is derived from an EMBL/GenBank/DDBJ whole genome shotgun (WGS) entry which is preliminary data.</text>
</comment>
<dbReference type="AlphaFoldDB" id="A0A2T9YFP4"/>
<sequence>MLISSVLLPIASYGGEIFGMSQARAAKLQTVIVMFNNKWNQQSIINNNAENIKKALNSMYFYLSKQNIPIALRTMLIRSVLLPIASYGGEIFGMSQARTSFEIDVKESHSYTFPTVYKAEIKFKKRRRRTDSERRALPTNSVSDTNQIRQLILWQLNSATYLTEITPEMVTKFTEDEDNLGKKKRLSRGNSTIAPHSFVLVSIVCRLTNAPWGEGPAQLHIALQKVSSWAEQWEMQVNASKCGVMGICASTNCCSQCSIMWSRKLSNQIFGLDVQQKLEPQVGFLLPVAAYDGELFGMNMSWGTKIKSIIDNACRAVMDCDSSAALFRLRDKLKIATVNTRTAVAPPMISRLSTWGSGTTKWVKRYCQNMVPGQTVKALTLRALKNDKSKITAWIDQIMAGRIRSVGLLELIYPEYSQ</sequence>
<dbReference type="Proteomes" id="UP000245383">
    <property type="component" value="Unassembled WGS sequence"/>
</dbReference>
<feature type="non-terminal residue" evidence="1">
    <location>
        <position position="418"/>
    </location>
</feature>
<protein>
    <submittedName>
        <fullName evidence="1">Uncharacterized protein</fullName>
    </submittedName>
</protein>
<name>A0A2T9YFP4_9FUNG</name>
<proteinExistence type="predicted"/>